<reference evidence="2 3" key="1">
    <citation type="submission" date="2020-03" db="EMBL/GenBank/DDBJ databases">
        <title>Isolation and identification of active actinomycetes.</title>
        <authorList>
            <person name="Sun X."/>
        </authorList>
    </citation>
    <scope>NUCLEOTIDE SEQUENCE [LARGE SCALE GENOMIC DNA]</scope>
    <source>
        <strain evidence="2 3">NEAU-D13</strain>
    </source>
</reference>
<dbReference type="Gene3D" id="3.40.710.10">
    <property type="entry name" value="DD-peptidase/beta-lactamase superfamily"/>
    <property type="match status" value="1"/>
</dbReference>
<dbReference type="PANTHER" id="PTHR46825:SF8">
    <property type="entry name" value="BETA-LACTAMASE-RELATED"/>
    <property type="match status" value="1"/>
</dbReference>
<name>A0A7C9RQ07_9PSEU</name>
<protein>
    <submittedName>
        <fullName evidence="2">Beta-lactamase family protein</fullName>
    </submittedName>
</protein>
<keyword evidence="3" id="KW-1185">Reference proteome</keyword>
<organism evidence="2 3">
    <name type="scientific">Lentzea alba</name>
    <dbReference type="NCBI Taxonomy" id="2714351"/>
    <lineage>
        <taxon>Bacteria</taxon>
        <taxon>Bacillati</taxon>
        <taxon>Actinomycetota</taxon>
        <taxon>Actinomycetes</taxon>
        <taxon>Pseudonocardiales</taxon>
        <taxon>Pseudonocardiaceae</taxon>
        <taxon>Lentzea</taxon>
    </lineage>
</organism>
<dbReference type="Proteomes" id="UP000481360">
    <property type="component" value="Unassembled WGS sequence"/>
</dbReference>
<dbReference type="InterPro" id="IPR050491">
    <property type="entry name" value="AmpC-like"/>
</dbReference>
<evidence type="ECO:0000313" key="2">
    <source>
        <dbReference type="EMBL" id="NGY60109.1"/>
    </source>
</evidence>
<dbReference type="InterPro" id="IPR012338">
    <property type="entry name" value="Beta-lactam/transpept-like"/>
</dbReference>
<dbReference type="PANTHER" id="PTHR46825">
    <property type="entry name" value="D-ALANYL-D-ALANINE-CARBOXYPEPTIDASE/ENDOPEPTIDASE AMPH"/>
    <property type="match status" value="1"/>
</dbReference>
<accession>A0A7C9RQ07</accession>
<sequence length="434" mass="46946">MNNDFVAETAARFDIPGGAVGVLHDGQEHFFNHGVTSVENPLPVNEDTLFLLGSVTKTFTATAIMRLVAQDRVSLDAPVREYVPELTLLDDREFTVRQLLNHTSGLDWGTLADTGEGDDALARHVAELATLKLIAPVGERPSYSQSGFNLAGRIIENVTGQTYEQAMTSLLLEPIGLGNTHFDRDAVMTRRFAAGHEKGEIARPWRHWRGNNPGGGIAASVKDLLAWARFHLGDGDGVDLAEMRRPTALLRGSNLGDAIGVGWFLREIDGVQAIGHGGSSNGQFAELLLVPSRNFAVVSVANQGPDGIPFNQAMVRRALEHFVGLLDRDPEPLPYNAVQAAEVAGGYDNDAMVMTIDDTGAGLVLEVLIRPEIRESAEMELPADHAPFPMALLPRDEYMITDGAFTGQRGFFTRDTQGVIIGVDLAGRMFGRVG</sequence>
<evidence type="ECO:0000259" key="1">
    <source>
        <dbReference type="Pfam" id="PF00144"/>
    </source>
</evidence>
<evidence type="ECO:0000313" key="3">
    <source>
        <dbReference type="Proteomes" id="UP000481360"/>
    </source>
</evidence>
<comment type="caution">
    <text evidence="2">The sequence shown here is derived from an EMBL/GenBank/DDBJ whole genome shotgun (WGS) entry which is preliminary data.</text>
</comment>
<dbReference type="AlphaFoldDB" id="A0A7C9RQ07"/>
<dbReference type="Pfam" id="PF00144">
    <property type="entry name" value="Beta-lactamase"/>
    <property type="match status" value="1"/>
</dbReference>
<gene>
    <name evidence="2" type="ORF">G7043_14365</name>
</gene>
<dbReference type="InterPro" id="IPR001466">
    <property type="entry name" value="Beta-lactam-related"/>
</dbReference>
<dbReference type="EMBL" id="JAAMPJ010000003">
    <property type="protein sequence ID" value="NGY60109.1"/>
    <property type="molecule type" value="Genomic_DNA"/>
</dbReference>
<dbReference type="RefSeq" id="WP_166046103.1">
    <property type="nucleotide sequence ID" value="NZ_JAAMPJ010000003.1"/>
</dbReference>
<dbReference type="SUPFAM" id="SSF56601">
    <property type="entry name" value="beta-lactamase/transpeptidase-like"/>
    <property type="match status" value="1"/>
</dbReference>
<feature type="domain" description="Beta-lactamase-related" evidence="1">
    <location>
        <begin position="5"/>
        <end position="306"/>
    </location>
</feature>
<proteinExistence type="predicted"/>